<evidence type="ECO:0000259" key="12">
    <source>
        <dbReference type="Pfam" id="PF06974"/>
    </source>
</evidence>
<evidence type="ECO:0000313" key="14">
    <source>
        <dbReference type="Proteomes" id="UP001419268"/>
    </source>
</evidence>
<feature type="domain" description="O-acyltransferase WSD1 C-terminal" evidence="12">
    <location>
        <begin position="783"/>
        <end position="928"/>
    </location>
</feature>
<comment type="pathway">
    <text evidence="4">Lipid metabolism.</text>
</comment>
<sequence length="935" mass="104255">MDSIGCRDEAFIGEEEEEEEIGMAPMTPTGKYFSSSSLNVSVLGVIETETPIVDTSTAIPLLHETFLPFTDKHGRRHWKRVHVKLEEHVYIPVFPGGLSPEAYDVYFQEYLTKMAMERLPLNRPMWELHIIKYPTSNAAGTVIFKLHHALGDGYSLVGALLTCLKSFDDPSKPLSFPEYRQAVPKASRRCEKVPRFFSMLRNTVSDLVSVLLRTSMVIDDVTPIRTAEPGLEHRPIAISTISFSIDQIKHIKLKLNATVNDVITGIVFYGSRLYMESERKGSSNARSTALVLLNTRAISGYRGLQDMVKSDSKSPWGNNFALLPVPIPKSKDATSPLEYVLKTKKLVDRKKNSIGVHLNGLLLELIRKLRGHEAVARIIYKMVMNTSVAVSNVYGPTEKVALSNLPCKRMYFMVVNSPQSLLSWGPCIVVFYFDGFSAEILYKNVLLCNLEHKLNWESVTMDSKHESEVHFNEEVGDVPVSPTAHYFNSTALSVCIISVLESEVPIDDSITLEVLKNSFLPVNPRFSSIMITDSNGVKRWKKINPRLEDHVKKPKFPDGLSVERYDAYFQEYLTEVATGQLPQGRPLWELHIFTYPTSSAAGAVIFKLHHSLGDGYSLMGALFSCFRKLDDPSLPPTLPSLGFNFRSTLDEKSLTRKVPRLFSMLFNTFSDFTWSLFKSSVLKDDKSPIRSGAEGVEFLPITISTVSFSLDVIKQIKTNLGATVNDVITGMVFYGTRMYMEAMSKGSSKADSTALVLLNTRAISSYQIADQDKADASSSKSLWGNQFAFLHVPVPASEDVEAVNPLRFVSTAKNIIKRQRSSLGFILTARLLEMIRKYRGPEVAAQYVHGTLKSTSMALSNMIGPVEKIGLAGHPCKGMYFMMAGGPQSLTLTLVSYMGNLRVAVGAEKGFIDHKLFIKCLEKAFERIHKAATTT</sequence>
<comment type="similarity">
    <text evidence="8">In the N-terminal section; belongs to the long-chain O-acyltransferase family.</text>
</comment>
<dbReference type="Pfam" id="PF03007">
    <property type="entry name" value="WS_DGAT_cat"/>
    <property type="match status" value="2"/>
</dbReference>
<evidence type="ECO:0000313" key="13">
    <source>
        <dbReference type="EMBL" id="KAK9131811.1"/>
    </source>
</evidence>
<comment type="pathway">
    <text evidence="3">Glycerolipid metabolism; triacylglycerol biosynthesis.</text>
</comment>
<dbReference type="InterPro" id="IPR004255">
    <property type="entry name" value="O-acyltransferase_WSD1_N"/>
</dbReference>
<evidence type="ECO:0000256" key="9">
    <source>
        <dbReference type="ARBA" id="ARBA00047604"/>
    </source>
</evidence>
<evidence type="ECO:0000256" key="8">
    <source>
        <dbReference type="ARBA" id="ARBA00024360"/>
    </source>
</evidence>
<dbReference type="Pfam" id="PF06974">
    <property type="entry name" value="WS_DGAT_C"/>
    <property type="match status" value="2"/>
</dbReference>
<proteinExistence type="inferred from homology"/>
<keyword evidence="5" id="KW-0808">Transferase</keyword>
<comment type="caution">
    <text evidence="13">The sequence shown here is derived from an EMBL/GenBank/DDBJ whole genome shotgun (WGS) entry which is preliminary data.</text>
</comment>
<dbReference type="GO" id="GO:0019432">
    <property type="term" value="P:triglyceride biosynthetic process"/>
    <property type="evidence" value="ECO:0007669"/>
    <property type="project" value="TreeGrafter"/>
</dbReference>
<evidence type="ECO:0000256" key="10">
    <source>
        <dbReference type="ARBA" id="ARBA00048109"/>
    </source>
</evidence>
<dbReference type="InterPro" id="IPR009721">
    <property type="entry name" value="O-acyltransferase_WSD1_C"/>
</dbReference>
<dbReference type="GO" id="GO:0047196">
    <property type="term" value="F:long-chain-alcohol O-fatty-acyltransferase activity"/>
    <property type="evidence" value="ECO:0007669"/>
    <property type="project" value="UniProtKB-EC"/>
</dbReference>
<gene>
    <name evidence="13" type="ORF">Scep_011339</name>
</gene>
<dbReference type="GO" id="GO:0005886">
    <property type="term" value="C:plasma membrane"/>
    <property type="evidence" value="ECO:0007669"/>
    <property type="project" value="UniProtKB-SubCell"/>
</dbReference>
<dbReference type="PANTHER" id="PTHR31650:SF34">
    <property type="entry name" value="O-ACYLTRANSFERASE WSD1-LIKE ISOFORM X1"/>
    <property type="match status" value="1"/>
</dbReference>
<accession>A0AAP0JCW5</accession>
<comment type="subcellular location">
    <subcellularLocation>
        <location evidence="1">Cell membrane</location>
        <topology evidence="1">Single-pass membrane protein</topology>
    </subcellularLocation>
    <subcellularLocation>
        <location evidence="2">Endoplasmic reticulum membrane</location>
    </subcellularLocation>
</comment>
<dbReference type="InterPro" id="IPR045034">
    <property type="entry name" value="O-acyltransferase_WSD1-like"/>
</dbReference>
<feature type="domain" description="O-acyltransferase WSD1 C-terminal" evidence="12">
    <location>
        <begin position="316"/>
        <end position="421"/>
    </location>
</feature>
<dbReference type="AlphaFoldDB" id="A0AAP0JCW5"/>
<evidence type="ECO:0000256" key="2">
    <source>
        <dbReference type="ARBA" id="ARBA00004586"/>
    </source>
</evidence>
<evidence type="ECO:0000256" key="1">
    <source>
        <dbReference type="ARBA" id="ARBA00004162"/>
    </source>
</evidence>
<feature type="domain" description="O-acyltransferase WSD1-like N-terminal" evidence="11">
    <location>
        <begin position="52"/>
        <end position="263"/>
    </location>
</feature>
<name>A0AAP0JCW5_9MAGN</name>
<protein>
    <recommendedName>
        <fullName evidence="15">Diacylglycerol O-acyltransferase</fullName>
    </recommendedName>
</protein>
<keyword evidence="6" id="KW-0256">Endoplasmic reticulum</keyword>
<keyword evidence="14" id="KW-1185">Reference proteome</keyword>
<evidence type="ECO:0000256" key="6">
    <source>
        <dbReference type="ARBA" id="ARBA00022824"/>
    </source>
</evidence>
<evidence type="ECO:0000256" key="3">
    <source>
        <dbReference type="ARBA" id="ARBA00004771"/>
    </source>
</evidence>
<dbReference type="PANTHER" id="PTHR31650">
    <property type="entry name" value="O-ACYLTRANSFERASE (WSD1-LIKE) FAMILY PROTEIN"/>
    <property type="match status" value="1"/>
</dbReference>
<comment type="catalytic activity">
    <reaction evidence="9">
        <text>a long chain fatty alcohol + a fatty acyl-CoA = a long-chain alcohol wax ester + CoA</text>
        <dbReference type="Rhea" id="RHEA:38443"/>
        <dbReference type="ChEBI" id="CHEBI:17135"/>
        <dbReference type="ChEBI" id="CHEBI:57287"/>
        <dbReference type="ChEBI" id="CHEBI:77636"/>
        <dbReference type="ChEBI" id="CHEBI:235323"/>
        <dbReference type="EC" id="2.3.1.75"/>
    </reaction>
</comment>
<evidence type="ECO:0000259" key="11">
    <source>
        <dbReference type="Pfam" id="PF03007"/>
    </source>
</evidence>
<reference evidence="13 14" key="1">
    <citation type="submission" date="2024-01" db="EMBL/GenBank/DDBJ databases">
        <title>Genome assemblies of Stephania.</title>
        <authorList>
            <person name="Yang L."/>
        </authorList>
    </citation>
    <scope>NUCLEOTIDE SEQUENCE [LARGE SCALE GENOMIC DNA]</scope>
    <source>
        <strain evidence="13">JXDWG</strain>
        <tissue evidence="13">Leaf</tissue>
    </source>
</reference>
<dbReference type="GO" id="GO:0004144">
    <property type="term" value="F:diacylglycerol O-acyltransferase activity"/>
    <property type="evidence" value="ECO:0007669"/>
    <property type="project" value="UniProtKB-EC"/>
</dbReference>
<evidence type="ECO:0008006" key="15">
    <source>
        <dbReference type="Google" id="ProtNLM"/>
    </source>
</evidence>
<dbReference type="Proteomes" id="UP001419268">
    <property type="component" value="Unassembled WGS sequence"/>
</dbReference>
<dbReference type="EMBL" id="JBBNAG010000005">
    <property type="protein sequence ID" value="KAK9131811.1"/>
    <property type="molecule type" value="Genomic_DNA"/>
</dbReference>
<evidence type="ECO:0000256" key="7">
    <source>
        <dbReference type="ARBA" id="ARBA00023315"/>
    </source>
</evidence>
<organism evidence="13 14">
    <name type="scientific">Stephania cephalantha</name>
    <dbReference type="NCBI Taxonomy" id="152367"/>
    <lineage>
        <taxon>Eukaryota</taxon>
        <taxon>Viridiplantae</taxon>
        <taxon>Streptophyta</taxon>
        <taxon>Embryophyta</taxon>
        <taxon>Tracheophyta</taxon>
        <taxon>Spermatophyta</taxon>
        <taxon>Magnoliopsida</taxon>
        <taxon>Ranunculales</taxon>
        <taxon>Menispermaceae</taxon>
        <taxon>Menispermoideae</taxon>
        <taxon>Cissampelideae</taxon>
        <taxon>Stephania</taxon>
    </lineage>
</organism>
<feature type="domain" description="O-acyltransferase WSD1-like N-terminal" evidence="11">
    <location>
        <begin position="569"/>
        <end position="728"/>
    </location>
</feature>
<keyword evidence="7" id="KW-0012">Acyltransferase</keyword>
<dbReference type="GO" id="GO:0005789">
    <property type="term" value="C:endoplasmic reticulum membrane"/>
    <property type="evidence" value="ECO:0007669"/>
    <property type="project" value="UniProtKB-SubCell"/>
</dbReference>
<evidence type="ECO:0000256" key="4">
    <source>
        <dbReference type="ARBA" id="ARBA00005189"/>
    </source>
</evidence>
<evidence type="ECO:0000256" key="5">
    <source>
        <dbReference type="ARBA" id="ARBA00022679"/>
    </source>
</evidence>
<comment type="catalytic activity">
    <reaction evidence="10">
        <text>an acyl-CoA + a 1,2-diacyl-sn-glycerol = a triacyl-sn-glycerol + CoA</text>
        <dbReference type="Rhea" id="RHEA:10868"/>
        <dbReference type="ChEBI" id="CHEBI:17815"/>
        <dbReference type="ChEBI" id="CHEBI:57287"/>
        <dbReference type="ChEBI" id="CHEBI:58342"/>
        <dbReference type="ChEBI" id="CHEBI:64615"/>
        <dbReference type="EC" id="2.3.1.20"/>
    </reaction>
</comment>